<dbReference type="Proteomes" id="UP001321486">
    <property type="component" value="Chromosome"/>
</dbReference>
<evidence type="ECO:0000313" key="1">
    <source>
        <dbReference type="EMBL" id="BDZ48936.1"/>
    </source>
</evidence>
<name>A0ABM8GKL9_9MICO</name>
<accession>A0ABM8GKL9</accession>
<evidence type="ECO:0000313" key="2">
    <source>
        <dbReference type="Proteomes" id="UP001321486"/>
    </source>
</evidence>
<protein>
    <submittedName>
        <fullName evidence="1">Uncharacterized protein</fullName>
    </submittedName>
</protein>
<proteinExistence type="predicted"/>
<organism evidence="1 2">
    <name type="scientific">Frondihabitans sucicola</name>
    <dbReference type="NCBI Taxonomy" id="1268041"/>
    <lineage>
        <taxon>Bacteria</taxon>
        <taxon>Bacillati</taxon>
        <taxon>Actinomycetota</taxon>
        <taxon>Actinomycetes</taxon>
        <taxon>Micrococcales</taxon>
        <taxon>Microbacteriaceae</taxon>
        <taxon>Frondihabitans</taxon>
    </lineage>
</organism>
<keyword evidence="2" id="KW-1185">Reference proteome</keyword>
<gene>
    <name evidence="1" type="ORF">GCM10025867_11770</name>
</gene>
<sequence length="103" mass="11690">MSCEWGGEVNAYGELARDLWRAADERRFLAMERPDDFFGELGSRVEKRVAELIPIFAGDAPTNEPARCRDLRLRKAKKQSEEVAYQELIFSQSVVPASELVEA</sequence>
<dbReference type="EMBL" id="AP027732">
    <property type="protein sequence ID" value="BDZ48936.1"/>
    <property type="molecule type" value="Genomic_DNA"/>
</dbReference>
<reference evidence="2" key="1">
    <citation type="journal article" date="2019" name="Int. J. Syst. Evol. Microbiol.">
        <title>The Global Catalogue of Microorganisms (GCM) 10K type strain sequencing project: providing services to taxonomists for standard genome sequencing and annotation.</title>
        <authorList>
            <consortium name="The Broad Institute Genomics Platform"/>
            <consortium name="The Broad Institute Genome Sequencing Center for Infectious Disease"/>
            <person name="Wu L."/>
            <person name="Ma J."/>
        </authorList>
    </citation>
    <scope>NUCLEOTIDE SEQUENCE [LARGE SCALE GENOMIC DNA]</scope>
    <source>
        <strain evidence="2">NBRC 108728</strain>
    </source>
</reference>